<keyword evidence="1 3" id="KW-0853">WD repeat</keyword>
<evidence type="ECO:0000313" key="5">
    <source>
        <dbReference type="EMBL" id="HDP78952.1"/>
    </source>
</evidence>
<dbReference type="InterPro" id="IPR001680">
    <property type="entry name" value="WD40_rpt"/>
</dbReference>
<evidence type="ECO:0000256" key="2">
    <source>
        <dbReference type="ARBA" id="ARBA00022737"/>
    </source>
</evidence>
<protein>
    <submittedName>
        <fullName evidence="5">WD40 repeat domain-containing protein</fullName>
    </submittedName>
</protein>
<feature type="transmembrane region" description="Helical" evidence="4">
    <location>
        <begin position="716"/>
        <end position="735"/>
    </location>
</feature>
<name>A0A7C1CVC0_9BACT</name>
<feature type="repeat" description="WD" evidence="3">
    <location>
        <begin position="273"/>
        <end position="314"/>
    </location>
</feature>
<reference evidence="5" key="1">
    <citation type="journal article" date="2020" name="mSystems">
        <title>Genome- and Community-Level Interaction Insights into Carbon Utilization and Element Cycling Functions of Hydrothermarchaeota in Hydrothermal Sediment.</title>
        <authorList>
            <person name="Zhou Z."/>
            <person name="Liu Y."/>
            <person name="Xu W."/>
            <person name="Pan J."/>
            <person name="Luo Z.H."/>
            <person name="Li M."/>
        </authorList>
    </citation>
    <scope>NUCLEOTIDE SEQUENCE [LARGE SCALE GENOMIC DNA]</scope>
    <source>
        <strain evidence="5">SpSt-1179</strain>
    </source>
</reference>
<feature type="repeat" description="WD" evidence="3">
    <location>
        <begin position="65"/>
        <end position="106"/>
    </location>
</feature>
<evidence type="ECO:0000256" key="1">
    <source>
        <dbReference type="ARBA" id="ARBA00022574"/>
    </source>
</evidence>
<keyword evidence="4" id="KW-1133">Transmembrane helix</keyword>
<dbReference type="PROSITE" id="PS50082">
    <property type="entry name" value="WD_REPEATS_2"/>
    <property type="match status" value="5"/>
</dbReference>
<evidence type="ECO:0000256" key="4">
    <source>
        <dbReference type="SAM" id="Phobius"/>
    </source>
</evidence>
<dbReference type="Proteomes" id="UP000886198">
    <property type="component" value="Unassembled WGS sequence"/>
</dbReference>
<dbReference type="EMBL" id="DSBT01000380">
    <property type="protein sequence ID" value="HDP78952.1"/>
    <property type="molecule type" value="Genomic_DNA"/>
</dbReference>
<dbReference type="PROSITE" id="PS50294">
    <property type="entry name" value="WD_REPEATS_REGION"/>
    <property type="match status" value="4"/>
</dbReference>
<dbReference type="InterPro" id="IPR015943">
    <property type="entry name" value="WD40/YVTN_repeat-like_dom_sf"/>
</dbReference>
<sequence length="747" mass="82066">MRRIAILATLLFSLVASGIEYLPDSKAFSATSLAVSPDGERLVSGYIDNTIKVWSLLNGSLIHNLSFNSAWVTSVAVSSDGKTGIAGYDDGIIIVWDLLTGKKIKSLSSHTSAVNDLIVTADGKTLYSCSSDATVKIWSLSSLSFIRTLRGHSGSVHSIVDWPEQNRLYSASEDGTLRIWDTSSGQQVKVIRAEIGSLTAVSMDRDRTVLVVGSEAGHLKSYDVKTWSPLKTSRVHNAQLTKILIDNGLIYTASSDRTIKSLSFPSFALVHMITGHNWDVTEIVLSNDGHVLYSSSTDGTLKIWDVERASPIGTLIGFGDGEYFSYNSIGNWVSSALGTERVNTVDGASPLEVARELSSLLLQLDKLPKIYTPALLSISIEKNTVDFSVSKPVEKVTVNEKEVEIGEDGEVVFSPDGAGDYIIRAYDDSGSYDERTVSIQFEETVMYVIKEIGTYKRGDRVIIDDFRELAYLVNGEWLDRDSFSRVPPDVEPPLIAGDKIQKVSIGESKYLELYVSDNSTVTLIEIVAPDLSVTPLAVNSAFAEIRTEVQGTGEYTVNAYDQDGNKAMSTFSLEAEARSLWVSRDHENLGFGQEVKVTEEGENCYFVSDYGWLEKEYLSRKPVSTGDPVISGEPIQHAVSGNERILSFTVSDDVNVKEVVVSGKTYPVNEREKEMHIMVSEYGEHLVIVSDVEGNSARASFTLSAPPENERANGKIWYLLILIVIALPLVLFMTAKSSKKKTRKIRL</sequence>
<dbReference type="SMART" id="SM00320">
    <property type="entry name" value="WD40"/>
    <property type="match status" value="7"/>
</dbReference>
<dbReference type="InterPro" id="IPR050505">
    <property type="entry name" value="WDR55/POC1"/>
</dbReference>
<dbReference type="SUPFAM" id="SSF50978">
    <property type="entry name" value="WD40 repeat-like"/>
    <property type="match status" value="1"/>
</dbReference>
<feature type="repeat" description="WD" evidence="3">
    <location>
        <begin position="149"/>
        <end position="190"/>
    </location>
</feature>
<gene>
    <name evidence="5" type="ORF">ENN47_12410</name>
</gene>
<dbReference type="Gene3D" id="2.130.10.10">
    <property type="entry name" value="YVTN repeat-like/Quinoprotein amine dehydrogenase"/>
    <property type="match status" value="2"/>
</dbReference>
<dbReference type="Pfam" id="PF00400">
    <property type="entry name" value="WD40"/>
    <property type="match status" value="5"/>
</dbReference>
<accession>A0A7C1CVC0</accession>
<keyword evidence="4" id="KW-0472">Membrane</keyword>
<dbReference type="PRINTS" id="PR00320">
    <property type="entry name" value="GPROTEINBRPT"/>
</dbReference>
<dbReference type="AlphaFoldDB" id="A0A7C1CVC0"/>
<evidence type="ECO:0000256" key="3">
    <source>
        <dbReference type="PROSITE-ProRule" id="PRU00221"/>
    </source>
</evidence>
<keyword evidence="4" id="KW-0812">Transmembrane</keyword>
<organism evidence="5">
    <name type="scientific">Mesotoga infera</name>
    <dbReference type="NCBI Taxonomy" id="1236046"/>
    <lineage>
        <taxon>Bacteria</taxon>
        <taxon>Thermotogati</taxon>
        <taxon>Thermotogota</taxon>
        <taxon>Thermotogae</taxon>
        <taxon>Kosmotogales</taxon>
        <taxon>Kosmotogaceae</taxon>
        <taxon>Mesotoga</taxon>
    </lineage>
</organism>
<dbReference type="InterPro" id="IPR020472">
    <property type="entry name" value="WD40_PAC1"/>
</dbReference>
<keyword evidence="2" id="KW-0677">Repeat</keyword>
<dbReference type="CDD" id="cd00200">
    <property type="entry name" value="WD40"/>
    <property type="match status" value="1"/>
</dbReference>
<dbReference type="InterPro" id="IPR019775">
    <property type="entry name" value="WD40_repeat_CS"/>
</dbReference>
<comment type="caution">
    <text evidence="5">The sequence shown here is derived from an EMBL/GenBank/DDBJ whole genome shotgun (WGS) entry which is preliminary data.</text>
</comment>
<dbReference type="PANTHER" id="PTHR44019">
    <property type="entry name" value="WD REPEAT-CONTAINING PROTEIN 55"/>
    <property type="match status" value="1"/>
</dbReference>
<dbReference type="PROSITE" id="PS00678">
    <property type="entry name" value="WD_REPEATS_1"/>
    <property type="match status" value="2"/>
</dbReference>
<feature type="repeat" description="WD" evidence="3">
    <location>
        <begin position="31"/>
        <end position="64"/>
    </location>
</feature>
<dbReference type="InterPro" id="IPR036322">
    <property type="entry name" value="WD40_repeat_dom_sf"/>
</dbReference>
<feature type="repeat" description="WD" evidence="3">
    <location>
        <begin position="107"/>
        <end position="148"/>
    </location>
</feature>
<proteinExistence type="predicted"/>
<dbReference type="SUPFAM" id="SSF82171">
    <property type="entry name" value="DPP6 N-terminal domain-like"/>
    <property type="match status" value="1"/>
</dbReference>
<dbReference type="PANTHER" id="PTHR44019:SF8">
    <property type="entry name" value="POC1 CENTRIOLAR PROTEIN HOMOLOG"/>
    <property type="match status" value="1"/>
</dbReference>